<gene>
    <name evidence="1" type="ORF">PXC00_13325</name>
</gene>
<reference evidence="2" key="1">
    <citation type="submission" date="2024-06" db="EMBL/GenBank/DDBJ databases">
        <title>Caproicibacterium argilliputei sp. nov, a novel caproic acid producing anaerobic bacterium isolated from pit mud.</title>
        <authorList>
            <person name="Zeng C."/>
        </authorList>
    </citation>
    <scope>NUCLEOTIDE SEQUENCE [LARGE SCALE GENOMIC DNA]</scope>
    <source>
        <strain evidence="2">ZCY20-5</strain>
    </source>
</reference>
<reference evidence="1 2" key="2">
    <citation type="submission" date="2024-06" db="EMBL/GenBank/DDBJ databases">
        <title>Caproicibacterium argilliputei sp. nov, a novel caproic acid producing anaerobic bacterium isolated from pit mud.</title>
        <authorList>
            <person name="Xia S."/>
        </authorList>
    </citation>
    <scope>NUCLEOTIDE SEQUENCE [LARGE SCALE GENOMIC DNA]</scope>
    <source>
        <strain evidence="1 2">ZCY20-5</strain>
    </source>
</reference>
<evidence type="ECO:0000313" key="1">
    <source>
        <dbReference type="EMBL" id="WOC32151.1"/>
    </source>
</evidence>
<keyword evidence="2" id="KW-1185">Reference proteome</keyword>
<organism evidence="1 2">
    <name type="scientific">Caproicibacterium argilliputei</name>
    <dbReference type="NCBI Taxonomy" id="3030016"/>
    <lineage>
        <taxon>Bacteria</taxon>
        <taxon>Bacillati</taxon>
        <taxon>Bacillota</taxon>
        <taxon>Clostridia</taxon>
        <taxon>Eubacteriales</taxon>
        <taxon>Oscillospiraceae</taxon>
        <taxon>Caproicibacterium</taxon>
    </lineage>
</organism>
<dbReference type="RefSeq" id="WP_275844210.1">
    <property type="nucleotide sequence ID" value="NZ_CP135996.1"/>
</dbReference>
<sequence length="94" mass="10662">MTRAALVADLLVRYGSEASCGEQQAHILLRPLRDEEQEDNRYRMTAPHTFCPQVGETIACEGHFYTVLRCDGVFAGGERLYTWAVLEQQDGWGR</sequence>
<name>A0AA97DB21_9FIRM</name>
<dbReference type="EMBL" id="CP135996">
    <property type="protein sequence ID" value="WOC32151.1"/>
    <property type="molecule type" value="Genomic_DNA"/>
</dbReference>
<protein>
    <submittedName>
        <fullName evidence="1">Uncharacterized protein</fullName>
    </submittedName>
</protein>
<proteinExistence type="predicted"/>
<dbReference type="KEGG" id="carl:PXC00_13325"/>
<dbReference type="Proteomes" id="UP001300604">
    <property type="component" value="Chromosome"/>
</dbReference>
<dbReference type="AlphaFoldDB" id="A0AA97DB21"/>
<evidence type="ECO:0000313" key="2">
    <source>
        <dbReference type="Proteomes" id="UP001300604"/>
    </source>
</evidence>
<accession>A0AA97DB21</accession>